<feature type="region of interest" description="Disordered" evidence="1">
    <location>
        <begin position="56"/>
        <end position="83"/>
    </location>
</feature>
<feature type="non-terminal residue" evidence="2">
    <location>
        <position position="1"/>
    </location>
</feature>
<evidence type="ECO:0000313" key="3">
    <source>
        <dbReference type="Proteomes" id="UP000789901"/>
    </source>
</evidence>
<dbReference type="Proteomes" id="UP000789901">
    <property type="component" value="Unassembled WGS sequence"/>
</dbReference>
<evidence type="ECO:0000313" key="2">
    <source>
        <dbReference type="EMBL" id="CAG8751687.1"/>
    </source>
</evidence>
<sequence length="119" mass="12823">LVNPAVSSILSPSTEATSSFITPCQPVPQLNIAYFIPSDNLDSIPPVFINIESLNEEPDRLPTPEASTPPLPPPPIQNLPPLNNMAQNQALQDATNAMNTLAIAMGQDTEKSLLKIDFF</sequence>
<name>A0ABN7VAR2_GIGMA</name>
<keyword evidence="3" id="KW-1185">Reference proteome</keyword>
<accession>A0ABN7VAR2</accession>
<feature type="compositionally biased region" description="Pro residues" evidence="1">
    <location>
        <begin position="67"/>
        <end position="78"/>
    </location>
</feature>
<comment type="caution">
    <text evidence="2">The sequence shown here is derived from an EMBL/GenBank/DDBJ whole genome shotgun (WGS) entry which is preliminary data.</text>
</comment>
<reference evidence="2 3" key="1">
    <citation type="submission" date="2021-06" db="EMBL/GenBank/DDBJ databases">
        <authorList>
            <person name="Kallberg Y."/>
            <person name="Tangrot J."/>
            <person name="Rosling A."/>
        </authorList>
    </citation>
    <scope>NUCLEOTIDE SEQUENCE [LARGE SCALE GENOMIC DNA]</scope>
    <source>
        <strain evidence="2 3">120-4 pot B 10/14</strain>
    </source>
</reference>
<evidence type="ECO:0000256" key="1">
    <source>
        <dbReference type="SAM" id="MobiDB-lite"/>
    </source>
</evidence>
<proteinExistence type="predicted"/>
<protein>
    <submittedName>
        <fullName evidence="2">42332_t:CDS:1</fullName>
    </submittedName>
</protein>
<gene>
    <name evidence="2" type="ORF">GMARGA_LOCUS16463</name>
</gene>
<dbReference type="EMBL" id="CAJVQB010011953">
    <property type="protein sequence ID" value="CAG8751687.1"/>
    <property type="molecule type" value="Genomic_DNA"/>
</dbReference>
<organism evidence="2 3">
    <name type="scientific">Gigaspora margarita</name>
    <dbReference type="NCBI Taxonomy" id="4874"/>
    <lineage>
        <taxon>Eukaryota</taxon>
        <taxon>Fungi</taxon>
        <taxon>Fungi incertae sedis</taxon>
        <taxon>Mucoromycota</taxon>
        <taxon>Glomeromycotina</taxon>
        <taxon>Glomeromycetes</taxon>
        <taxon>Diversisporales</taxon>
        <taxon>Gigasporaceae</taxon>
        <taxon>Gigaspora</taxon>
    </lineage>
</organism>